<organism evidence="1 2">
    <name type="scientific">Proteus phage vB_PmiM_Pm5461</name>
    <dbReference type="NCBI Taxonomy" id="1636250"/>
    <lineage>
        <taxon>Viruses</taxon>
        <taxon>Duplodnaviria</taxon>
        <taxon>Heunggongvirae</taxon>
        <taxon>Uroviricota</taxon>
        <taxon>Caudoviricetes</taxon>
        <taxon>Pantevenvirales</taxon>
        <taxon>Straboviridae</taxon>
        <taxon>Bragavirus</taxon>
        <taxon>Bragavirus pm5461</taxon>
    </lineage>
</organism>
<dbReference type="EMBL" id="KP890823">
    <property type="protein sequence ID" value="AKA62113.1"/>
    <property type="molecule type" value="Genomic_DNA"/>
</dbReference>
<gene>
    <name evidence="1" type="ORF">Pm5461_247</name>
</gene>
<dbReference type="RefSeq" id="YP_009195669.1">
    <property type="nucleotide sequence ID" value="NC_028762.1"/>
</dbReference>
<keyword evidence="2" id="KW-1185">Reference proteome</keyword>
<dbReference type="GeneID" id="26622795"/>
<dbReference type="OrthoDB" id="25272at10239"/>
<evidence type="ECO:0000313" key="1">
    <source>
        <dbReference type="EMBL" id="AKA62113.1"/>
    </source>
</evidence>
<name>A0A0G2SSD4_9CAUD</name>
<reference evidence="1 2" key="1">
    <citation type="submission" date="2015-03" db="EMBL/GenBank/DDBJ databases">
        <authorList>
            <person name="Melo L.D.R."/>
            <person name="Veiga P."/>
            <person name="Cerca N."/>
            <person name="Kropinski A.M."/>
            <person name="Azeredo J."/>
            <person name="Almeida C."/>
            <person name="Sillankorva S."/>
        </authorList>
    </citation>
    <scope>NUCLEOTIDE SEQUENCE [LARGE SCALE GENOMIC DNA]</scope>
</reference>
<accession>A0A0G2SSD4</accession>
<sequence length="63" mass="7831">MFLMDRKEALEAMKDGHKIMHEYFSPEEYLYMVNGDIKDESGYFWNFLFFKRDMYEKGWTIKE</sequence>
<evidence type="ECO:0000313" key="2">
    <source>
        <dbReference type="Proteomes" id="UP000202749"/>
    </source>
</evidence>
<protein>
    <submittedName>
        <fullName evidence="1">Uncharacterized protein</fullName>
    </submittedName>
</protein>
<dbReference type="KEGG" id="vg:26622795"/>
<proteinExistence type="predicted"/>
<dbReference type="Proteomes" id="UP000202749">
    <property type="component" value="Segment"/>
</dbReference>